<evidence type="ECO:0000313" key="2">
    <source>
        <dbReference type="Proteomes" id="UP000035081"/>
    </source>
</evidence>
<dbReference type="EMBL" id="CP007152">
    <property type="protein sequence ID" value="AHI33356.1"/>
    <property type="molecule type" value="Genomic_DNA"/>
</dbReference>
<accession>W5YW87</accession>
<dbReference type="HOGENOM" id="CLU_2130500_0_0_6"/>
<protein>
    <submittedName>
        <fullName evidence="1">Uncharacterized protein</fullName>
    </submittedName>
</protein>
<reference evidence="1 2" key="1">
    <citation type="journal article" date="2014" name="Genome Announc.">
        <title>Draft Genome Sequences of Marinobacter similis A3d10T and Marinobacter salarius R9SW1T.</title>
        <authorList>
            <person name="Ivanova E.P."/>
            <person name="Ng H.J."/>
            <person name="Webb H.K."/>
            <person name="Feng G."/>
            <person name="Oshima K."/>
            <person name="Hattori M."/>
            <person name="Ohkuma M."/>
            <person name="Sergeev A.F."/>
            <person name="Mikhailov V.V."/>
            <person name="Crawford R.J."/>
            <person name="Sawabe T."/>
        </authorList>
    </citation>
    <scope>NUCLEOTIDE SEQUENCE [LARGE SCALE GENOMIC DNA]</scope>
    <source>
        <strain evidence="2">A3d10 and R9SW1</strain>
    </source>
</reference>
<sequence>MANSKLIDDHYQGEAQLLTQGAEENLLKLKQMRGTLTEADAARWQSICEEYRRRQEAGGDEETGVKVVRQLGLIGEHMQQLAQQLASGLDNRKEKTPDLERPWANCHVPWRLA</sequence>
<organism evidence="1 2">
    <name type="scientific">Marinobacter salarius</name>
    <dbReference type="NCBI Taxonomy" id="1420917"/>
    <lineage>
        <taxon>Bacteria</taxon>
        <taxon>Pseudomonadati</taxon>
        <taxon>Pseudomonadota</taxon>
        <taxon>Gammaproteobacteria</taxon>
        <taxon>Pseudomonadales</taxon>
        <taxon>Marinobacteraceae</taxon>
        <taxon>Marinobacter</taxon>
    </lineage>
</organism>
<dbReference type="Proteomes" id="UP000035081">
    <property type="component" value="Chromosome"/>
</dbReference>
<dbReference type="AlphaFoldDB" id="W5YW87"/>
<gene>
    <name evidence="1" type="ORF">AU15_18285</name>
</gene>
<name>W5YW87_9GAMM</name>
<dbReference type="KEGG" id="msr:AU15_18285"/>
<proteinExistence type="predicted"/>
<evidence type="ECO:0000313" key="1">
    <source>
        <dbReference type="EMBL" id="AHI33356.1"/>
    </source>
</evidence>